<feature type="region of interest" description="Disordered" evidence="1">
    <location>
        <begin position="1"/>
        <end position="121"/>
    </location>
</feature>
<feature type="region of interest" description="Disordered" evidence="1">
    <location>
        <begin position="394"/>
        <end position="449"/>
    </location>
</feature>
<feature type="region of interest" description="Disordered" evidence="1">
    <location>
        <begin position="135"/>
        <end position="172"/>
    </location>
</feature>
<sequence>MPGSDRSRVAKAEDADDSDNPIEGTAVYAESVASPIKQRSNTSRTRQGKPRRSSASPQTSGLTDSDSTTHPLEKNERSSRQSREFSSDDRRDSAYSKQDVAAMRPTARHAKTTGHLTDYKRADDPAYYGVAPAAVMPASSSSRPQAPRPASYYGQPARPPPPSNAGYYARHPPPFYPSAPGIPSSYPAAPWPPAGAIVYQTAPPMGSVAPLDYPYPPARPPHLGARFSGARPQSAMGHQRLSSRDSVSYDDYYEGDQATLPPRRPSRRSKADHDRQSMPPPPRPQTTRPHSLSHGAAFGPPRPVTPARRRSTRIQDDMEDNSPGLFQLSPPPTHELPQQMSMQRARRPSFGAPSTSYDRGSYRTEVAGRRKSQLGRHSLSSSADIENKMREAAQYQEDVTGPAVPLTAETLRRVARNGPTSSRSTRSSGSHDESDFKQSATTQTTRSSHVIDDDLTIRVRGNASLKIGGAEVRCEDGAELNISRNGLSGSYRGGSDRSSYFDPEDRRISEDRRLEDRRSRIDPLERPVMRTRTTSQSGSYARAPSRHQTSTPGPRYERERVPPPQYGDLDEFGFPLFPAPYPPSGYF</sequence>
<feature type="compositionally biased region" description="Basic and acidic residues" evidence="1">
    <location>
        <begin position="71"/>
        <end position="94"/>
    </location>
</feature>
<proteinExistence type="predicted"/>
<dbReference type="STRING" id="177199.A0A420YDF5"/>
<feature type="compositionally biased region" description="Basic and acidic residues" evidence="1">
    <location>
        <begin position="503"/>
        <end position="528"/>
    </location>
</feature>
<reference evidence="2 3" key="1">
    <citation type="submission" date="2018-08" db="EMBL/GenBank/DDBJ databases">
        <title>Draft genome of the lignicolous fungus Coniochaeta pulveracea.</title>
        <authorList>
            <person name="Borstlap C.J."/>
            <person name="De Witt R.N."/>
            <person name="Botha A."/>
            <person name="Volschenk H."/>
        </authorList>
    </citation>
    <scope>NUCLEOTIDE SEQUENCE [LARGE SCALE GENOMIC DNA]</scope>
    <source>
        <strain evidence="2 3">CAB683</strain>
    </source>
</reference>
<accession>A0A420YDF5</accession>
<dbReference type="OrthoDB" id="4898142at2759"/>
<organism evidence="2 3">
    <name type="scientific">Coniochaeta pulveracea</name>
    <dbReference type="NCBI Taxonomy" id="177199"/>
    <lineage>
        <taxon>Eukaryota</taxon>
        <taxon>Fungi</taxon>
        <taxon>Dikarya</taxon>
        <taxon>Ascomycota</taxon>
        <taxon>Pezizomycotina</taxon>
        <taxon>Sordariomycetes</taxon>
        <taxon>Sordariomycetidae</taxon>
        <taxon>Coniochaetales</taxon>
        <taxon>Coniochaetaceae</taxon>
        <taxon>Coniochaeta</taxon>
    </lineage>
</organism>
<feature type="compositionally biased region" description="Polar residues" evidence="1">
    <location>
        <begin position="437"/>
        <end position="448"/>
    </location>
</feature>
<evidence type="ECO:0000256" key="1">
    <source>
        <dbReference type="SAM" id="MobiDB-lite"/>
    </source>
</evidence>
<evidence type="ECO:0000313" key="2">
    <source>
        <dbReference type="EMBL" id="RKU45921.1"/>
    </source>
</evidence>
<feature type="compositionally biased region" description="Low complexity" evidence="1">
    <location>
        <begin position="135"/>
        <end position="151"/>
    </location>
</feature>
<name>A0A420YDF5_9PEZI</name>
<evidence type="ECO:0000313" key="3">
    <source>
        <dbReference type="Proteomes" id="UP000275385"/>
    </source>
</evidence>
<comment type="caution">
    <text evidence="2">The sequence shown here is derived from an EMBL/GenBank/DDBJ whole genome shotgun (WGS) entry which is preliminary data.</text>
</comment>
<keyword evidence="3" id="KW-1185">Reference proteome</keyword>
<feature type="compositionally biased region" description="Basic and acidic residues" evidence="1">
    <location>
        <begin position="1"/>
        <end position="13"/>
    </location>
</feature>
<dbReference type="EMBL" id="QVQW01000017">
    <property type="protein sequence ID" value="RKU45921.1"/>
    <property type="molecule type" value="Genomic_DNA"/>
</dbReference>
<feature type="compositionally biased region" description="Polar residues" evidence="1">
    <location>
        <begin position="53"/>
        <end position="70"/>
    </location>
</feature>
<feature type="region of interest" description="Disordered" evidence="1">
    <location>
        <begin position="208"/>
        <end position="382"/>
    </location>
</feature>
<protein>
    <submittedName>
        <fullName evidence="2">Uncharacterized protein</fullName>
    </submittedName>
</protein>
<dbReference type="AlphaFoldDB" id="A0A420YDF5"/>
<feature type="region of interest" description="Disordered" evidence="1">
    <location>
        <begin position="482"/>
        <end position="575"/>
    </location>
</feature>
<dbReference type="Proteomes" id="UP000275385">
    <property type="component" value="Unassembled WGS sequence"/>
</dbReference>
<gene>
    <name evidence="2" type="ORF">DL546_002211</name>
</gene>